<dbReference type="OrthoDB" id="9097160at2"/>
<proteinExistence type="predicted"/>
<dbReference type="Proteomes" id="UP000253141">
    <property type="component" value="Unassembled WGS sequence"/>
</dbReference>
<evidence type="ECO:0000313" key="3">
    <source>
        <dbReference type="Proteomes" id="UP000253141"/>
    </source>
</evidence>
<dbReference type="InterPro" id="IPR006750">
    <property type="entry name" value="YdcZ"/>
</dbReference>
<comment type="caution">
    <text evidence="2">The sequence shown here is derived from an EMBL/GenBank/DDBJ whole genome shotgun (WGS) entry which is preliminary data.</text>
</comment>
<dbReference type="GO" id="GO:0005886">
    <property type="term" value="C:plasma membrane"/>
    <property type="evidence" value="ECO:0007669"/>
    <property type="project" value="TreeGrafter"/>
</dbReference>
<organism evidence="2 3">
    <name type="scientific">Runella aurantiaca</name>
    <dbReference type="NCBI Taxonomy" id="2282308"/>
    <lineage>
        <taxon>Bacteria</taxon>
        <taxon>Pseudomonadati</taxon>
        <taxon>Bacteroidota</taxon>
        <taxon>Cytophagia</taxon>
        <taxon>Cytophagales</taxon>
        <taxon>Spirosomataceae</taxon>
        <taxon>Runella</taxon>
    </lineage>
</organism>
<evidence type="ECO:0000256" key="1">
    <source>
        <dbReference type="SAM" id="Phobius"/>
    </source>
</evidence>
<accession>A0A369IIE1</accession>
<dbReference type="AlphaFoldDB" id="A0A369IIE1"/>
<evidence type="ECO:0000313" key="2">
    <source>
        <dbReference type="EMBL" id="RDB07153.1"/>
    </source>
</evidence>
<dbReference type="RefSeq" id="WP_114459737.1">
    <property type="nucleotide sequence ID" value="NZ_QPIW01000002.1"/>
</dbReference>
<keyword evidence="1" id="KW-1133">Transmembrane helix</keyword>
<reference evidence="2 3" key="1">
    <citation type="submission" date="2018-07" db="EMBL/GenBank/DDBJ databases">
        <title>Genome analysis of Runella aurantiaca.</title>
        <authorList>
            <person name="Yang X."/>
        </authorList>
    </citation>
    <scope>NUCLEOTIDE SEQUENCE [LARGE SCALE GENOMIC DNA]</scope>
    <source>
        <strain evidence="2 3">YX9</strain>
    </source>
</reference>
<feature type="transmembrane region" description="Helical" evidence="1">
    <location>
        <begin position="71"/>
        <end position="91"/>
    </location>
</feature>
<feature type="transmembrane region" description="Helical" evidence="1">
    <location>
        <begin position="97"/>
        <end position="117"/>
    </location>
</feature>
<name>A0A369IIE1_9BACT</name>
<keyword evidence="1" id="KW-0812">Transmembrane</keyword>
<keyword evidence="3" id="KW-1185">Reference proteome</keyword>
<sequence>MNYFFLLLAFLIGVTNTFQSGVNSQLRLATQNPILSSILSFVTGLCVLLVCYLLFNKDAIPSFETFRSISWWKWLGGVFGAFYVLTVILIVKEIGPANLLCLIIAGQLVAGVLIDHFGWVGFAVHPMNIWRIFGIGLIIVGGVLVLKN</sequence>
<feature type="transmembrane region" description="Helical" evidence="1">
    <location>
        <begin position="34"/>
        <end position="55"/>
    </location>
</feature>
<dbReference type="PANTHER" id="PTHR34821">
    <property type="entry name" value="INNER MEMBRANE PROTEIN YDCZ"/>
    <property type="match status" value="1"/>
</dbReference>
<dbReference type="PANTHER" id="PTHR34821:SF2">
    <property type="entry name" value="INNER MEMBRANE PROTEIN YDCZ"/>
    <property type="match status" value="1"/>
</dbReference>
<gene>
    <name evidence="2" type="ORF">DVG78_03780</name>
</gene>
<dbReference type="Pfam" id="PF04657">
    <property type="entry name" value="DMT_YdcZ"/>
    <property type="match status" value="1"/>
</dbReference>
<dbReference type="EMBL" id="QPIW01000002">
    <property type="protein sequence ID" value="RDB07153.1"/>
    <property type="molecule type" value="Genomic_DNA"/>
</dbReference>
<feature type="transmembrane region" description="Helical" evidence="1">
    <location>
        <begin position="129"/>
        <end position="146"/>
    </location>
</feature>
<keyword evidence="1" id="KW-0472">Membrane</keyword>
<protein>
    <submittedName>
        <fullName evidence="2">DMT family transporter</fullName>
    </submittedName>
</protein>